<evidence type="ECO:0000313" key="4">
    <source>
        <dbReference type="EMBL" id="KAJ7355272.1"/>
    </source>
</evidence>
<keyword evidence="1" id="KW-0507">mRNA processing</keyword>
<dbReference type="GO" id="GO:0006397">
    <property type="term" value="P:mRNA processing"/>
    <property type="evidence" value="ECO:0007669"/>
    <property type="project" value="UniProtKB-KW"/>
</dbReference>
<dbReference type="AlphaFoldDB" id="A0AAD7ACP3"/>
<protein>
    <recommendedName>
        <fullName evidence="3">CCHC-type domain-containing protein</fullName>
    </recommendedName>
</protein>
<sequence>MSDDHNDSDGRGRFPQLRDGNYPEWAIRGKALLVRKKLWATIEPSVKVAVDAEPEVMAAAWEEAMRKRDRVKMAEAHAELVGCVSASELGLSTQLAIKRRMLAAVKEDTETMLAWVTRVKGIAAELRLVGAEVSELDTIIALTSGLGADYKPLVLHLDSLEDHRLTLKYVIARLLGYSKIDGVVDGAVNGSAYVAQGGGAGAGTGGGNGGVAQAPACYRCGRSGHIRKFCPNRPQVDGGGNAHGGAGGQGNAAAYSFAF</sequence>
<gene>
    <name evidence="4" type="ORF">DFH08DRAFT_933280</name>
</gene>
<dbReference type="PROSITE" id="PS50158">
    <property type="entry name" value="ZF_CCHC"/>
    <property type="match status" value="1"/>
</dbReference>
<evidence type="ECO:0000256" key="2">
    <source>
        <dbReference type="PROSITE-ProRule" id="PRU00047"/>
    </source>
</evidence>
<name>A0AAD7ACP3_9AGAR</name>
<reference evidence="4" key="1">
    <citation type="submission" date="2023-03" db="EMBL/GenBank/DDBJ databases">
        <title>Massive genome expansion in bonnet fungi (Mycena s.s.) driven by repeated elements and novel gene families across ecological guilds.</title>
        <authorList>
            <consortium name="Lawrence Berkeley National Laboratory"/>
            <person name="Harder C.B."/>
            <person name="Miyauchi S."/>
            <person name="Viragh M."/>
            <person name="Kuo A."/>
            <person name="Thoen E."/>
            <person name="Andreopoulos B."/>
            <person name="Lu D."/>
            <person name="Skrede I."/>
            <person name="Drula E."/>
            <person name="Henrissat B."/>
            <person name="Morin E."/>
            <person name="Kohler A."/>
            <person name="Barry K."/>
            <person name="LaButti K."/>
            <person name="Morin E."/>
            <person name="Salamov A."/>
            <person name="Lipzen A."/>
            <person name="Mereny Z."/>
            <person name="Hegedus B."/>
            <person name="Baldrian P."/>
            <person name="Stursova M."/>
            <person name="Weitz H."/>
            <person name="Taylor A."/>
            <person name="Grigoriev I.V."/>
            <person name="Nagy L.G."/>
            <person name="Martin F."/>
            <person name="Kauserud H."/>
        </authorList>
    </citation>
    <scope>NUCLEOTIDE SEQUENCE</scope>
    <source>
        <strain evidence="4">CBHHK002</strain>
    </source>
</reference>
<dbReference type="SMART" id="SM00343">
    <property type="entry name" value="ZnF_C2HC"/>
    <property type="match status" value="1"/>
</dbReference>
<keyword evidence="2" id="KW-0862">Zinc</keyword>
<comment type="caution">
    <text evidence="4">The sequence shown here is derived from an EMBL/GenBank/DDBJ whole genome shotgun (WGS) entry which is preliminary data.</text>
</comment>
<dbReference type="SUPFAM" id="SSF57756">
    <property type="entry name" value="Retrovirus zinc finger-like domains"/>
    <property type="match status" value="1"/>
</dbReference>
<evidence type="ECO:0000259" key="3">
    <source>
        <dbReference type="PROSITE" id="PS50158"/>
    </source>
</evidence>
<keyword evidence="5" id="KW-1185">Reference proteome</keyword>
<dbReference type="GO" id="GO:0008270">
    <property type="term" value="F:zinc ion binding"/>
    <property type="evidence" value="ECO:0007669"/>
    <property type="project" value="UniProtKB-KW"/>
</dbReference>
<organism evidence="4 5">
    <name type="scientific">Mycena albidolilacea</name>
    <dbReference type="NCBI Taxonomy" id="1033008"/>
    <lineage>
        <taxon>Eukaryota</taxon>
        <taxon>Fungi</taxon>
        <taxon>Dikarya</taxon>
        <taxon>Basidiomycota</taxon>
        <taxon>Agaricomycotina</taxon>
        <taxon>Agaricomycetes</taxon>
        <taxon>Agaricomycetidae</taxon>
        <taxon>Agaricales</taxon>
        <taxon>Marasmiineae</taxon>
        <taxon>Mycenaceae</taxon>
        <taxon>Mycena</taxon>
    </lineage>
</organism>
<accession>A0AAD7ACP3</accession>
<evidence type="ECO:0000256" key="1">
    <source>
        <dbReference type="ARBA" id="ARBA00022664"/>
    </source>
</evidence>
<feature type="domain" description="CCHC-type" evidence="3">
    <location>
        <begin position="217"/>
        <end position="232"/>
    </location>
</feature>
<evidence type="ECO:0000313" key="5">
    <source>
        <dbReference type="Proteomes" id="UP001218218"/>
    </source>
</evidence>
<dbReference type="Gene3D" id="4.10.60.10">
    <property type="entry name" value="Zinc finger, CCHC-type"/>
    <property type="match status" value="1"/>
</dbReference>
<keyword evidence="2" id="KW-0479">Metal-binding</keyword>
<dbReference type="GO" id="GO:0003676">
    <property type="term" value="F:nucleic acid binding"/>
    <property type="evidence" value="ECO:0007669"/>
    <property type="project" value="InterPro"/>
</dbReference>
<dbReference type="InterPro" id="IPR001878">
    <property type="entry name" value="Znf_CCHC"/>
</dbReference>
<keyword evidence="2" id="KW-0863">Zinc-finger</keyword>
<dbReference type="EMBL" id="JARIHO010000009">
    <property type="protein sequence ID" value="KAJ7355272.1"/>
    <property type="molecule type" value="Genomic_DNA"/>
</dbReference>
<dbReference type="Proteomes" id="UP001218218">
    <property type="component" value="Unassembled WGS sequence"/>
</dbReference>
<dbReference type="InterPro" id="IPR036875">
    <property type="entry name" value="Znf_CCHC_sf"/>
</dbReference>
<proteinExistence type="predicted"/>